<accession>A0A396J933</accession>
<reference evidence="2" key="1">
    <citation type="journal article" date="2018" name="Nat. Plants">
        <title>Whole-genome landscape of Medicago truncatula symbiotic genes.</title>
        <authorList>
            <person name="Pecrix Y."/>
            <person name="Staton S.E."/>
            <person name="Sallet E."/>
            <person name="Lelandais-Briere C."/>
            <person name="Moreau S."/>
            <person name="Carrere S."/>
            <person name="Blein T."/>
            <person name="Jardinaud M.F."/>
            <person name="Latrasse D."/>
            <person name="Zouine M."/>
            <person name="Zahm M."/>
            <person name="Kreplak J."/>
            <person name="Mayjonade B."/>
            <person name="Satge C."/>
            <person name="Perez M."/>
            <person name="Cauet S."/>
            <person name="Marande W."/>
            <person name="Chantry-Darmon C."/>
            <person name="Lopez-Roques C."/>
            <person name="Bouchez O."/>
            <person name="Berard A."/>
            <person name="Debelle F."/>
            <person name="Munos S."/>
            <person name="Bendahmane A."/>
            <person name="Berges H."/>
            <person name="Niebel A."/>
            <person name="Buitink J."/>
            <person name="Frugier F."/>
            <person name="Benhamed M."/>
            <person name="Crespi M."/>
            <person name="Gouzy J."/>
            <person name="Gamas P."/>
        </authorList>
    </citation>
    <scope>NUCLEOTIDE SEQUENCE [LARGE SCALE GENOMIC DNA]</scope>
    <source>
        <strain evidence="2">cv. Jemalong A17</strain>
    </source>
</reference>
<dbReference type="EMBL" id="PSQE01000002">
    <property type="protein sequence ID" value="RHN72938.1"/>
    <property type="molecule type" value="Genomic_DNA"/>
</dbReference>
<evidence type="ECO:0000313" key="2">
    <source>
        <dbReference type="Proteomes" id="UP000265566"/>
    </source>
</evidence>
<name>A0A396J933_MEDTR</name>
<dbReference type="Gramene" id="rna8704">
    <property type="protein sequence ID" value="RHN72938.1"/>
    <property type="gene ID" value="gene8704"/>
</dbReference>
<proteinExistence type="predicted"/>
<dbReference type="AlphaFoldDB" id="A0A396J933"/>
<dbReference type="Proteomes" id="UP000265566">
    <property type="component" value="Chromosome 2"/>
</dbReference>
<gene>
    <name evidence="1" type="ORF">MtrunA17_Chr2g0293131</name>
</gene>
<evidence type="ECO:0000313" key="1">
    <source>
        <dbReference type="EMBL" id="RHN72938.1"/>
    </source>
</evidence>
<sequence length="63" mass="7627">MRFLFTNPLVTGRCWRILVPDWVERGDAKLTKHKNRLVIYFTIMINVDNFFLLPHYTQQVKEC</sequence>
<comment type="caution">
    <text evidence="1">The sequence shown here is derived from an EMBL/GenBank/DDBJ whole genome shotgun (WGS) entry which is preliminary data.</text>
</comment>
<protein>
    <submittedName>
        <fullName evidence="1">Uncharacterized protein</fullName>
    </submittedName>
</protein>
<organism evidence="1 2">
    <name type="scientific">Medicago truncatula</name>
    <name type="common">Barrel medic</name>
    <name type="synonym">Medicago tribuloides</name>
    <dbReference type="NCBI Taxonomy" id="3880"/>
    <lineage>
        <taxon>Eukaryota</taxon>
        <taxon>Viridiplantae</taxon>
        <taxon>Streptophyta</taxon>
        <taxon>Embryophyta</taxon>
        <taxon>Tracheophyta</taxon>
        <taxon>Spermatophyta</taxon>
        <taxon>Magnoliopsida</taxon>
        <taxon>eudicotyledons</taxon>
        <taxon>Gunneridae</taxon>
        <taxon>Pentapetalae</taxon>
        <taxon>rosids</taxon>
        <taxon>fabids</taxon>
        <taxon>Fabales</taxon>
        <taxon>Fabaceae</taxon>
        <taxon>Papilionoideae</taxon>
        <taxon>50 kb inversion clade</taxon>
        <taxon>NPAAA clade</taxon>
        <taxon>Hologalegina</taxon>
        <taxon>IRL clade</taxon>
        <taxon>Trifolieae</taxon>
        <taxon>Medicago</taxon>
    </lineage>
</organism>